<feature type="region of interest" description="Disordered" evidence="1">
    <location>
        <begin position="261"/>
        <end position="342"/>
    </location>
</feature>
<organism evidence="2 3">
    <name type="scientific">Mycena maculata</name>
    <dbReference type="NCBI Taxonomy" id="230809"/>
    <lineage>
        <taxon>Eukaryota</taxon>
        <taxon>Fungi</taxon>
        <taxon>Dikarya</taxon>
        <taxon>Basidiomycota</taxon>
        <taxon>Agaricomycotina</taxon>
        <taxon>Agaricomycetes</taxon>
        <taxon>Agaricomycetidae</taxon>
        <taxon>Agaricales</taxon>
        <taxon>Marasmiineae</taxon>
        <taxon>Mycenaceae</taxon>
        <taxon>Mycena</taxon>
    </lineage>
</organism>
<dbReference type="Proteomes" id="UP001215280">
    <property type="component" value="Unassembled WGS sequence"/>
</dbReference>
<comment type="caution">
    <text evidence="2">The sequence shown here is derived from an EMBL/GenBank/DDBJ whole genome shotgun (WGS) entry which is preliminary data.</text>
</comment>
<evidence type="ECO:0000313" key="2">
    <source>
        <dbReference type="EMBL" id="KAJ7776981.1"/>
    </source>
</evidence>
<feature type="compositionally biased region" description="Low complexity" evidence="1">
    <location>
        <begin position="261"/>
        <end position="271"/>
    </location>
</feature>
<reference evidence="2" key="1">
    <citation type="submission" date="2023-03" db="EMBL/GenBank/DDBJ databases">
        <title>Massive genome expansion in bonnet fungi (Mycena s.s.) driven by repeated elements and novel gene families across ecological guilds.</title>
        <authorList>
            <consortium name="Lawrence Berkeley National Laboratory"/>
            <person name="Harder C.B."/>
            <person name="Miyauchi S."/>
            <person name="Viragh M."/>
            <person name="Kuo A."/>
            <person name="Thoen E."/>
            <person name="Andreopoulos B."/>
            <person name="Lu D."/>
            <person name="Skrede I."/>
            <person name="Drula E."/>
            <person name="Henrissat B."/>
            <person name="Morin E."/>
            <person name="Kohler A."/>
            <person name="Barry K."/>
            <person name="LaButti K."/>
            <person name="Morin E."/>
            <person name="Salamov A."/>
            <person name="Lipzen A."/>
            <person name="Mereny Z."/>
            <person name="Hegedus B."/>
            <person name="Baldrian P."/>
            <person name="Stursova M."/>
            <person name="Weitz H."/>
            <person name="Taylor A."/>
            <person name="Grigoriev I.V."/>
            <person name="Nagy L.G."/>
            <person name="Martin F."/>
            <person name="Kauserud H."/>
        </authorList>
    </citation>
    <scope>NUCLEOTIDE SEQUENCE</scope>
    <source>
        <strain evidence="2">CBHHK188m</strain>
    </source>
</reference>
<sequence length="400" mass="43015">MPTPGAPNESKGKGRVPLTRAMAIGDMEQKQVPAQVPTQTLIRSTNHDENEDPNLNSGKQDVRINKSKTAAVDGRYATRAHHTNPPNARARGTIAKPPRAQAGASPQANNSDHLVKETQPVDRLSGDESVDAAYAPTETATEPATEPDVLIQQKHKDIQWLENRYILDAVGVSVGPGKGLQFTLSTTSVDGPGSRAYRARTGAAWGPESRRAMRAEYELLKTRRQAMHATKDVFGADPQNWPEIECASDASTVLETVVGPPDAALPAATTPDAERVGAASPQPHPLKRAREEEDEGGNERREAQRRGIVYGQHAAAQSQSANALQRQRTSRTIAGPPKPAPLRRSAAMWLDETSGGSAQAQIGAADGFQQITGATTSWSSGRAARTAEWVASMRRESWKE</sequence>
<proteinExistence type="predicted"/>
<dbReference type="EMBL" id="JARJLG010000011">
    <property type="protein sequence ID" value="KAJ7776981.1"/>
    <property type="molecule type" value="Genomic_DNA"/>
</dbReference>
<accession>A0AAD7K2T1</accession>
<dbReference type="AlphaFoldDB" id="A0AAD7K2T1"/>
<name>A0AAD7K2T1_9AGAR</name>
<evidence type="ECO:0000256" key="1">
    <source>
        <dbReference type="SAM" id="MobiDB-lite"/>
    </source>
</evidence>
<feature type="compositionally biased region" description="Low complexity" evidence="1">
    <location>
        <begin position="312"/>
        <end position="327"/>
    </location>
</feature>
<feature type="compositionally biased region" description="Basic and acidic residues" evidence="1">
    <location>
        <begin position="113"/>
        <end position="126"/>
    </location>
</feature>
<evidence type="ECO:0000313" key="3">
    <source>
        <dbReference type="Proteomes" id="UP001215280"/>
    </source>
</evidence>
<protein>
    <submittedName>
        <fullName evidence="2">Uncharacterized protein</fullName>
    </submittedName>
</protein>
<feature type="region of interest" description="Disordered" evidence="1">
    <location>
        <begin position="27"/>
        <end position="127"/>
    </location>
</feature>
<keyword evidence="3" id="KW-1185">Reference proteome</keyword>
<gene>
    <name evidence="2" type="ORF">DFH07DRAFT_766667</name>
</gene>